<keyword evidence="1" id="KW-0472">Membrane</keyword>
<accession>A0ABQ1RTD4</accession>
<feature type="transmembrane region" description="Helical" evidence="1">
    <location>
        <begin position="105"/>
        <end position="125"/>
    </location>
</feature>
<proteinExistence type="predicted"/>
<dbReference type="Proteomes" id="UP000614272">
    <property type="component" value="Unassembled WGS sequence"/>
</dbReference>
<keyword evidence="3" id="KW-1185">Reference proteome</keyword>
<feature type="transmembrane region" description="Helical" evidence="1">
    <location>
        <begin position="72"/>
        <end position="93"/>
    </location>
</feature>
<name>A0ABQ1RTD4_9ALTE</name>
<dbReference type="RefSeq" id="WP_099036040.1">
    <property type="nucleotide sequence ID" value="NZ_BMGJ01000018.1"/>
</dbReference>
<feature type="transmembrane region" description="Helical" evidence="1">
    <location>
        <begin position="49"/>
        <end position="65"/>
    </location>
</feature>
<evidence type="ECO:0008006" key="4">
    <source>
        <dbReference type="Google" id="ProtNLM"/>
    </source>
</evidence>
<keyword evidence="1" id="KW-0812">Transmembrane</keyword>
<organism evidence="2 3">
    <name type="scientific">Lacimicrobium alkaliphilum</name>
    <dbReference type="NCBI Taxonomy" id="1526571"/>
    <lineage>
        <taxon>Bacteria</taxon>
        <taxon>Pseudomonadati</taxon>
        <taxon>Pseudomonadota</taxon>
        <taxon>Gammaproteobacteria</taxon>
        <taxon>Alteromonadales</taxon>
        <taxon>Alteromonadaceae</taxon>
        <taxon>Lacimicrobium</taxon>
    </lineage>
</organism>
<sequence length="135" mass="15810">MKYYKSMLDGFAQISFLWCFSLVLSKHVPGWQIWCKWFELWLGSDKNLHILVGLLLPLSLGRLLSLRSKPMLLQFTFFLAMLGCFLIDEYSQLWFTHREFSTEDLFASALGWGVACLLWFGRSLMSFAGHSLRWN</sequence>
<evidence type="ECO:0000313" key="3">
    <source>
        <dbReference type="Proteomes" id="UP000614272"/>
    </source>
</evidence>
<reference evidence="3" key="1">
    <citation type="journal article" date="2019" name="Int. J. Syst. Evol. Microbiol.">
        <title>The Global Catalogue of Microorganisms (GCM) 10K type strain sequencing project: providing services to taxonomists for standard genome sequencing and annotation.</title>
        <authorList>
            <consortium name="The Broad Institute Genomics Platform"/>
            <consortium name="The Broad Institute Genome Sequencing Center for Infectious Disease"/>
            <person name="Wu L."/>
            <person name="Ma J."/>
        </authorList>
    </citation>
    <scope>NUCLEOTIDE SEQUENCE [LARGE SCALE GENOMIC DNA]</scope>
    <source>
        <strain evidence="3">CGMCC 1.12923</strain>
    </source>
</reference>
<evidence type="ECO:0000313" key="2">
    <source>
        <dbReference type="EMBL" id="GGD76733.1"/>
    </source>
</evidence>
<dbReference type="EMBL" id="BMGJ01000018">
    <property type="protein sequence ID" value="GGD76733.1"/>
    <property type="molecule type" value="Genomic_DNA"/>
</dbReference>
<comment type="caution">
    <text evidence="2">The sequence shown here is derived from an EMBL/GenBank/DDBJ whole genome shotgun (WGS) entry which is preliminary data.</text>
</comment>
<keyword evidence="1" id="KW-1133">Transmembrane helix</keyword>
<evidence type="ECO:0000256" key="1">
    <source>
        <dbReference type="SAM" id="Phobius"/>
    </source>
</evidence>
<gene>
    <name evidence="2" type="ORF">GCM10011357_34720</name>
</gene>
<protein>
    <recommendedName>
        <fullName evidence="4">VanZ-like domain-containing protein</fullName>
    </recommendedName>
</protein>